<feature type="region of interest" description="Disordered" evidence="1">
    <location>
        <begin position="1"/>
        <end position="47"/>
    </location>
</feature>
<gene>
    <name evidence="3" type="ORF">B446_23855</name>
</gene>
<dbReference type="PATRIC" id="fig|1214242.5.peg.4883"/>
<evidence type="ECO:0000256" key="2">
    <source>
        <dbReference type="SAM" id="Phobius"/>
    </source>
</evidence>
<organism evidence="3 4">
    <name type="scientific">Streptomyces collinus (strain DSM 40733 / Tue 365)</name>
    <dbReference type="NCBI Taxonomy" id="1214242"/>
    <lineage>
        <taxon>Bacteria</taxon>
        <taxon>Bacillati</taxon>
        <taxon>Actinomycetota</taxon>
        <taxon>Actinomycetes</taxon>
        <taxon>Kitasatosporales</taxon>
        <taxon>Streptomycetaceae</taxon>
        <taxon>Streptomyces</taxon>
    </lineage>
</organism>
<dbReference type="EMBL" id="CP006259">
    <property type="protein sequence ID" value="AGS71582.1"/>
    <property type="molecule type" value="Genomic_DNA"/>
</dbReference>
<dbReference type="AlphaFoldDB" id="S5VLZ9"/>
<accession>S5VLZ9</accession>
<feature type="transmembrane region" description="Helical" evidence="2">
    <location>
        <begin position="266"/>
        <end position="286"/>
    </location>
</feature>
<keyword evidence="2" id="KW-1133">Transmembrane helix</keyword>
<dbReference type="Proteomes" id="UP000015423">
    <property type="component" value="Chromosome"/>
</dbReference>
<keyword evidence="4" id="KW-1185">Reference proteome</keyword>
<dbReference type="KEGG" id="sci:B446_23855"/>
<dbReference type="STRING" id="1214242.B446_23855"/>
<reference evidence="3 4" key="2">
    <citation type="journal article" date="2013" name="J. Biotechnol.">
        <title>Complete genome sequence of the kirromycin producer Streptomyces collinus Tu 365 consisting of a linear chromosome and two linear plasmids.</title>
        <authorList>
            <person name="Ruckert C."/>
            <person name="Szczepanowski R."/>
            <person name="Albersmeier A."/>
            <person name="Goesmann A."/>
            <person name="Iftime D."/>
            <person name="Musiol E.M."/>
            <person name="Blin K."/>
            <person name="Wohlleben W."/>
            <person name="Puhler A."/>
            <person name="Kalinowski J."/>
            <person name="Weber T."/>
        </authorList>
    </citation>
    <scope>NUCLEOTIDE SEQUENCE [LARGE SCALE GENOMIC DNA]</scope>
    <source>
        <strain evidence="4">DSM 40733 / Tue 365</strain>
    </source>
</reference>
<dbReference type="HOGENOM" id="CLU_946326_0_0_11"/>
<protein>
    <submittedName>
        <fullName evidence="3">Uncharacterized protein</fullName>
    </submittedName>
</protein>
<feature type="compositionally biased region" description="Gly residues" evidence="1">
    <location>
        <begin position="1"/>
        <end position="10"/>
    </location>
</feature>
<evidence type="ECO:0000313" key="4">
    <source>
        <dbReference type="Proteomes" id="UP000015423"/>
    </source>
</evidence>
<feature type="compositionally biased region" description="Low complexity" evidence="1">
    <location>
        <begin position="13"/>
        <end position="47"/>
    </location>
</feature>
<reference evidence="4" key="1">
    <citation type="submission" date="2012-10" db="EMBL/GenBank/DDBJ databases">
        <title>The complete genome sequence of Streptomyces collinus Tu 365.</title>
        <authorList>
            <person name="Ruckert C."/>
            <person name="Szczepanowski R."/>
            <person name="Goesmann A."/>
            <person name="Pross E.K."/>
            <person name="Musiol E.M."/>
            <person name="Blin K."/>
            <person name="Wohlleben W."/>
            <person name="Puhler A."/>
            <person name="Weber T."/>
            <person name="Kalinowski J."/>
        </authorList>
    </citation>
    <scope>NUCLEOTIDE SEQUENCE [LARGE SCALE GENOMIC DNA]</scope>
    <source>
        <strain evidence="4">DSM 40733 / Tue 365</strain>
    </source>
</reference>
<evidence type="ECO:0000256" key="1">
    <source>
        <dbReference type="SAM" id="MobiDB-lite"/>
    </source>
</evidence>
<feature type="transmembrane region" description="Helical" evidence="2">
    <location>
        <begin position="167"/>
        <end position="187"/>
    </location>
</feature>
<keyword evidence="2" id="KW-0472">Membrane</keyword>
<evidence type="ECO:0000313" key="3">
    <source>
        <dbReference type="EMBL" id="AGS71582.1"/>
    </source>
</evidence>
<keyword evidence="2" id="KW-0812">Transmembrane</keyword>
<feature type="transmembrane region" description="Helical" evidence="2">
    <location>
        <begin position="134"/>
        <end position="155"/>
    </location>
</feature>
<feature type="transmembrane region" description="Helical" evidence="2">
    <location>
        <begin position="102"/>
        <end position="128"/>
    </location>
</feature>
<feature type="transmembrane region" description="Helical" evidence="2">
    <location>
        <begin position="242"/>
        <end position="260"/>
    </location>
</feature>
<name>S5VLZ9_STRC3</name>
<sequence length="294" mass="28619">MPGTGPAGEGPEGRAATVTEPGPTAAGVRTRTGAPAGAAPAAGGASRTGAAVRPAVAVITPADCPGTGAGPNAPTAVGGGAVVVPPPVRRGPPHTPPPRPGAVVAGVVVAAGVLVGGGLVGGALRGFLDRMAGVVALVALSLAVMVGLATALRGLLPPRARTAAQHLHRALGVLGVGFLLLHIGVKVAGGRVAAGAAALGWGSGDALVGLGTLACYLFLLAVATGVWRGVFATRRWIRPFRVLHGASYAGWLAAVVHGLTAGRAPAPWVVASYALCLTATAATLAVRHLRNRSA</sequence>
<dbReference type="eggNOG" id="COG4097">
    <property type="taxonomic scope" value="Bacteria"/>
</dbReference>
<feature type="transmembrane region" description="Helical" evidence="2">
    <location>
        <begin position="207"/>
        <end position="230"/>
    </location>
</feature>
<proteinExistence type="predicted"/>